<feature type="domain" description="Antirepressor protein ant N-terminal" evidence="1">
    <location>
        <begin position="8"/>
        <end position="118"/>
    </location>
</feature>
<dbReference type="Pfam" id="PF10547">
    <property type="entry name" value="P22_AR_N"/>
    <property type="match status" value="1"/>
</dbReference>
<evidence type="ECO:0000313" key="3">
    <source>
        <dbReference type="Proteomes" id="UP000825886"/>
    </source>
</evidence>
<reference evidence="2 3" key="1">
    <citation type="submission" date="2021-08" db="EMBL/GenBank/DDBJ databases">
        <title>Culture and genomic analysis of Symbiopectobacterium purcellii sp. nov. gen. nov., isolated from the leafhopper Empoasca decipiens.</title>
        <authorList>
            <person name="Nadal-Jimenez P."/>
            <person name="Siozios S."/>
            <person name="Halliday N."/>
            <person name="Camara M."/>
            <person name="Hurst G.D.D."/>
        </authorList>
    </citation>
    <scope>NUCLEOTIDE SEQUENCE [LARGE SCALE GENOMIC DNA]</scope>
    <source>
        <strain evidence="2 3">SyEd1</strain>
    </source>
</reference>
<keyword evidence="3" id="KW-1185">Reference proteome</keyword>
<dbReference type="RefSeq" id="WP_222159422.1">
    <property type="nucleotide sequence ID" value="NZ_CP081864.1"/>
</dbReference>
<proteinExistence type="predicted"/>
<evidence type="ECO:0000313" key="2">
    <source>
        <dbReference type="EMBL" id="QZN96371.1"/>
    </source>
</evidence>
<dbReference type="PRINTS" id="PR01994">
    <property type="entry name" value="ANTIREPRESSR"/>
</dbReference>
<evidence type="ECO:0000259" key="1">
    <source>
        <dbReference type="Pfam" id="PF10547"/>
    </source>
</evidence>
<name>A0ABX9ANJ8_9ENTR</name>
<gene>
    <name evidence="2" type="ORF">K6K13_02550</name>
</gene>
<organism evidence="2 3">
    <name type="scientific">Symbiopectobacterium purcellii</name>
    <dbReference type="NCBI Taxonomy" id="2871826"/>
    <lineage>
        <taxon>Bacteria</taxon>
        <taxon>Pseudomonadati</taxon>
        <taxon>Pseudomonadota</taxon>
        <taxon>Gammaproteobacteria</taxon>
        <taxon>Enterobacterales</taxon>
        <taxon>Enterobacteriaceae</taxon>
    </lineage>
</organism>
<dbReference type="InterPro" id="IPR018875">
    <property type="entry name" value="Antirepressor_Ant_N"/>
</dbReference>
<protein>
    <submittedName>
        <fullName evidence="2">Phage antirepressor N-terminal domain-containing protein</fullName>
    </submittedName>
</protein>
<dbReference type="EMBL" id="CP081864">
    <property type="protein sequence ID" value="QZN96371.1"/>
    <property type="molecule type" value="Genomic_DNA"/>
</dbReference>
<sequence length="273" mass="31038">MMTQSAISVPFHGVELYIVTRNDEPYTPMKPIVEGMGMIWAAQFVKLKQRFTSTISEIEIVADDGKSRKMLCLPLRKLAGWLQTISPNKVKPEIRDKVIQYQDECDDVLYKYWTKGEVINPRKKKPQSGQLTIEQQEAIKQLVLTRGKSVPHEHQGKATITLWSALKSHFGCSYKEIPEDNFTEALSLAARVPIKGEFIDRASSQNSLPAISGRIVIDYEDGSVTRTEVVASNCFIGNIETLFQYLEKRGVVVLTNEDERRSFVKENLMRLIN</sequence>
<accession>A0ABX9ANJ8</accession>
<dbReference type="Proteomes" id="UP000825886">
    <property type="component" value="Chromosome"/>
</dbReference>